<dbReference type="Proteomes" id="UP000798662">
    <property type="component" value="Chromosome 3"/>
</dbReference>
<reference evidence="1" key="1">
    <citation type="submission" date="2019-11" db="EMBL/GenBank/DDBJ databases">
        <title>Nori genome reveals adaptations in red seaweeds to the harsh intertidal environment.</title>
        <authorList>
            <person name="Wang D."/>
            <person name="Mao Y."/>
        </authorList>
    </citation>
    <scope>NUCLEOTIDE SEQUENCE</scope>
    <source>
        <tissue evidence="1">Gametophyte</tissue>
    </source>
</reference>
<protein>
    <submittedName>
        <fullName evidence="1">Uncharacterized protein</fullName>
    </submittedName>
</protein>
<organism evidence="1 2">
    <name type="scientific">Pyropia yezoensis</name>
    <name type="common">Susabi-nori</name>
    <name type="synonym">Porphyra yezoensis</name>
    <dbReference type="NCBI Taxonomy" id="2788"/>
    <lineage>
        <taxon>Eukaryota</taxon>
        <taxon>Rhodophyta</taxon>
        <taxon>Bangiophyceae</taxon>
        <taxon>Bangiales</taxon>
        <taxon>Bangiaceae</taxon>
        <taxon>Pyropia</taxon>
    </lineage>
</organism>
<name>A0ACC3CCU0_PYRYE</name>
<accession>A0ACC3CCU0</accession>
<gene>
    <name evidence="1" type="ORF">I4F81_010489</name>
</gene>
<keyword evidence="2" id="KW-1185">Reference proteome</keyword>
<evidence type="ECO:0000313" key="2">
    <source>
        <dbReference type="Proteomes" id="UP000798662"/>
    </source>
</evidence>
<dbReference type="EMBL" id="CM020620">
    <property type="protein sequence ID" value="KAK1867992.1"/>
    <property type="molecule type" value="Genomic_DNA"/>
</dbReference>
<sequence>MAGGGGGKAKAGGVKAGGAKTPTADTVRQRRGGKAEAPPAVVEAAAASATARPPVSSGGAKPAATPVRREGARRSPAPPAATADLFSLAGITWVDTGVTLLLTALAAILRFRGLSSPNAVVYDEYHYGKFLNWTLTHRFFFDVNPPLSKLVLAGIAYLAGFDPTVFSFGNIGEAFPTANLAWAARLPSALFGTLSVPLLYRVCRQLRLSRSASALGAAFVLLDTLSVVQSRLIMPEALLVFLCEASFYCALMFWDAKRVATAKSAAGSLGALDVAHVVVYMGLTSTWAGLALATRWTSFATPMLILVVSAFGISPFLPAPVSIWELAALFVVLFGAYFVTFGAFFELVPLSGEGDAFVSPPFQACLTSASQAAGVAAESVAAAASPTPASGDAVCTLSTWAKFVELNKLIMNYSKGVRGDSSNGSPWYEWLINYRGTLYYRGPAPEGADSSAAGIIYALMNPAMIVIVDLLLLTFVMVLFYAVRYRYCRATPVWVNDGLRRASVLFLGWAGSMLPTMIFYRYGQLYQFLPGLFFAQATAVVVFDLLPSRAAKVGLAAGGIAAMAAAYAYWSPWVYASPLAAEQHLARQWLPLWK</sequence>
<evidence type="ECO:0000313" key="1">
    <source>
        <dbReference type="EMBL" id="KAK1867992.1"/>
    </source>
</evidence>
<proteinExistence type="predicted"/>
<comment type="caution">
    <text evidence="1">The sequence shown here is derived from an EMBL/GenBank/DDBJ whole genome shotgun (WGS) entry which is preliminary data.</text>
</comment>